<evidence type="ECO:0000313" key="2">
    <source>
        <dbReference type="EMBL" id="KZV39883.1"/>
    </source>
</evidence>
<sequence>MKFEFRLLNDILAKKVMIKAGSFDAVTHERFLMMSAIHGGVKVNWGRLLFNIFKDMVTPTSKQAQGFAVQICILLKGAPDLDLGEANEFPTLKILTAKTVGTYVAKNKNITVDVDEPAEPVVKKAAPKRRLAPAVGEPVAKKKRTTALSVIPRGSWGDVARRFTMIRWANRSDQIVDRSYDQATVIGMNRMLTKESCYRSWTRLGDLPPPTFEVPEFPVNLVGARRLDASKKELKKSAVHDKHISSILFISLQLPTANYLHSMKTSEPKAQQKLLGVNLERGSVTGCLQRLYSPNSSSGTFLKRKKGRHEAETGIEGHDS</sequence>
<keyword evidence="2" id="KW-0032">Aminotransferase</keyword>
<feature type="region of interest" description="Disordered" evidence="1">
    <location>
        <begin position="297"/>
        <end position="320"/>
    </location>
</feature>
<organism evidence="2 3">
    <name type="scientific">Dorcoceras hygrometricum</name>
    <dbReference type="NCBI Taxonomy" id="472368"/>
    <lineage>
        <taxon>Eukaryota</taxon>
        <taxon>Viridiplantae</taxon>
        <taxon>Streptophyta</taxon>
        <taxon>Embryophyta</taxon>
        <taxon>Tracheophyta</taxon>
        <taxon>Spermatophyta</taxon>
        <taxon>Magnoliopsida</taxon>
        <taxon>eudicotyledons</taxon>
        <taxon>Gunneridae</taxon>
        <taxon>Pentapetalae</taxon>
        <taxon>asterids</taxon>
        <taxon>lamiids</taxon>
        <taxon>Lamiales</taxon>
        <taxon>Gesneriaceae</taxon>
        <taxon>Didymocarpoideae</taxon>
        <taxon>Trichosporeae</taxon>
        <taxon>Loxocarpinae</taxon>
        <taxon>Dorcoceras</taxon>
    </lineage>
</organism>
<accession>A0A2Z7BZ10</accession>
<dbReference type="GO" id="GO:0008483">
    <property type="term" value="F:transaminase activity"/>
    <property type="evidence" value="ECO:0007669"/>
    <property type="project" value="UniProtKB-KW"/>
</dbReference>
<keyword evidence="2" id="KW-0808">Transferase</keyword>
<evidence type="ECO:0000313" key="3">
    <source>
        <dbReference type="Proteomes" id="UP000250235"/>
    </source>
</evidence>
<feature type="compositionally biased region" description="Basic and acidic residues" evidence="1">
    <location>
        <begin position="309"/>
        <end position="320"/>
    </location>
</feature>
<protein>
    <submittedName>
        <fullName evidence="2">Glutamate--glyoxylate aminotransferase 2-like</fullName>
    </submittedName>
</protein>
<reference evidence="2 3" key="1">
    <citation type="journal article" date="2015" name="Proc. Natl. Acad. Sci. U.S.A.">
        <title>The resurrection genome of Boea hygrometrica: A blueprint for survival of dehydration.</title>
        <authorList>
            <person name="Xiao L."/>
            <person name="Yang G."/>
            <person name="Zhang L."/>
            <person name="Yang X."/>
            <person name="Zhao S."/>
            <person name="Ji Z."/>
            <person name="Zhou Q."/>
            <person name="Hu M."/>
            <person name="Wang Y."/>
            <person name="Chen M."/>
            <person name="Xu Y."/>
            <person name="Jin H."/>
            <person name="Xiao X."/>
            <person name="Hu G."/>
            <person name="Bao F."/>
            <person name="Hu Y."/>
            <person name="Wan P."/>
            <person name="Li L."/>
            <person name="Deng X."/>
            <person name="Kuang T."/>
            <person name="Xiang C."/>
            <person name="Zhu J.K."/>
            <person name="Oliver M.J."/>
            <person name="He Y."/>
        </authorList>
    </citation>
    <scope>NUCLEOTIDE SEQUENCE [LARGE SCALE GENOMIC DNA]</scope>
    <source>
        <strain evidence="3">cv. XS01</strain>
    </source>
</reference>
<evidence type="ECO:0000256" key="1">
    <source>
        <dbReference type="SAM" id="MobiDB-lite"/>
    </source>
</evidence>
<gene>
    <name evidence="2" type="ORF">F511_06469</name>
</gene>
<dbReference type="AlphaFoldDB" id="A0A2Z7BZ10"/>
<dbReference type="EMBL" id="KV000875">
    <property type="protein sequence ID" value="KZV39883.1"/>
    <property type="molecule type" value="Genomic_DNA"/>
</dbReference>
<dbReference type="Proteomes" id="UP000250235">
    <property type="component" value="Unassembled WGS sequence"/>
</dbReference>
<keyword evidence="3" id="KW-1185">Reference proteome</keyword>
<proteinExistence type="predicted"/>
<name>A0A2Z7BZ10_9LAMI</name>